<dbReference type="InterPro" id="IPR000836">
    <property type="entry name" value="PRTase_dom"/>
</dbReference>
<accession>A0ABR3CN23</accession>
<dbReference type="InterPro" id="IPR027417">
    <property type="entry name" value="P-loop_NTPase"/>
</dbReference>
<dbReference type="InterPro" id="IPR036412">
    <property type="entry name" value="HAD-like_sf"/>
</dbReference>
<dbReference type="Pfam" id="PF13207">
    <property type="entry name" value="AAA_17"/>
    <property type="match status" value="1"/>
</dbReference>
<gene>
    <name evidence="2" type="ORF">SLS55_003091</name>
</gene>
<organism evidence="2 3">
    <name type="scientific">Diplodia seriata</name>
    <dbReference type="NCBI Taxonomy" id="420778"/>
    <lineage>
        <taxon>Eukaryota</taxon>
        <taxon>Fungi</taxon>
        <taxon>Dikarya</taxon>
        <taxon>Ascomycota</taxon>
        <taxon>Pezizomycotina</taxon>
        <taxon>Dothideomycetes</taxon>
        <taxon>Dothideomycetes incertae sedis</taxon>
        <taxon>Botryosphaeriales</taxon>
        <taxon>Botryosphaeriaceae</taxon>
        <taxon>Diplodia</taxon>
    </lineage>
</organism>
<comment type="caution">
    <text evidence="2">The sequence shown here is derived from an EMBL/GenBank/DDBJ whole genome shotgun (WGS) entry which is preliminary data.</text>
</comment>
<reference evidence="2 3" key="1">
    <citation type="submission" date="2024-02" db="EMBL/GenBank/DDBJ databases">
        <title>De novo assembly and annotation of 12 fungi associated with fruit tree decline syndrome in Ontario, Canada.</title>
        <authorList>
            <person name="Sulman M."/>
            <person name="Ellouze W."/>
            <person name="Ilyukhin E."/>
        </authorList>
    </citation>
    <scope>NUCLEOTIDE SEQUENCE [LARGE SCALE GENOMIC DNA]</scope>
    <source>
        <strain evidence="2 3">FDS-637</strain>
    </source>
</reference>
<dbReference type="InterPro" id="IPR023214">
    <property type="entry name" value="HAD_sf"/>
</dbReference>
<dbReference type="InterPro" id="IPR029057">
    <property type="entry name" value="PRTase-like"/>
</dbReference>
<evidence type="ECO:0000313" key="3">
    <source>
        <dbReference type="Proteomes" id="UP001430584"/>
    </source>
</evidence>
<evidence type="ECO:0000313" key="2">
    <source>
        <dbReference type="EMBL" id="KAL0261661.1"/>
    </source>
</evidence>
<dbReference type="InterPro" id="IPR050582">
    <property type="entry name" value="HAD-like_SerB"/>
</dbReference>
<dbReference type="PANTHER" id="PTHR43344:SF20">
    <property type="entry name" value="URACIL PHOSPHORIBOSYLTRANSFERASE"/>
    <property type="match status" value="1"/>
</dbReference>
<dbReference type="SUPFAM" id="SSF56784">
    <property type="entry name" value="HAD-like"/>
    <property type="match status" value="1"/>
</dbReference>
<dbReference type="RefSeq" id="XP_066634690.1">
    <property type="nucleotide sequence ID" value="XM_066774571.1"/>
</dbReference>
<dbReference type="Gene3D" id="3.40.50.300">
    <property type="entry name" value="P-loop containing nucleotide triphosphate hydrolases"/>
    <property type="match status" value="1"/>
</dbReference>
<dbReference type="Pfam" id="PF14681">
    <property type="entry name" value="UPRTase"/>
    <property type="match status" value="1"/>
</dbReference>
<proteinExistence type="predicted"/>
<dbReference type="Proteomes" id="UP001430584">
    <property type="component" value="Unassembled WGS sequence"/>
</dbReference>
<dbReference type="EMBL" id="JAJVCZ030000003">
    <property type="protein sequence ID" value="KAL0261661.1"/>
    <property type="molecule type" value="Genomic_DNA"/>
</dbReference>
<keyword evidence="3" id="KW-1185">Reference proteome</keyword>
<name>A0ABR3CN23_9PEZI</name>
<dbReference type="PANTHER" id="PTHR43344">
    <property type="entry name" value="PHOSPHOSERINE PHOSPHATASE"/>
    <property type="match status" value="1"/>
</dbReference>
<dbReference type="Pfam" id="PF12710">
    <property type="entry name" value="HAD"/>
    <property type="match status" value="1"/>
</dbReference>
<evidence type="ECO:0000259" key="1">
    <source>
        <dbReference type="Pfam" id="PF14681"/>
    </source>
</evidence>
<dbReference type="Gene3D" id="3.40.50.1000">
    <property type="entry name" value="HAD superfamily/HAD-like"/>
    <property type="match status" value="1"/>
</dbReference>
<dbReference type="CDD" id="cd06223">
    <property type="entry name" value="PRTases_typeI"/>
    <property type="match status" value="1"/>
</dbReference>
<dbReference type="SUPFAM" id="SSF53271">
    <property type="entry name" value="PRTase-like"/>
    <property type="match status" value="1"/>
</dbReference>
<feature type="domain" description="Phosphoribosyltransferase" evidence="1">
    <location>
        <begin position="492"/>
        <end position="689"/>
    </location>
</feature>
<dbReference type="Gene3D" id="3.40.50.2020">
    <property type="match status" value="1"/>
</dbReference>
<protein>
    <recommendedName>
        <fullName evidence="1">Phosphoribosyltransferase domain-containing protein</fullName>
    </recommendedName>
</protein>
<dbReference type="GeneID" id="92007176"/>
<dbReference type="SUPFAM" id="SSF52540">
    <property type="entry name" value="P-loop containing nucleoside triphosphate hydrolases"/>
    <property type="match status" value="1"/>
</dbReference>
<sequence length="693" mass="75886">MSQHADRKSGTNSISSWDQLLIVAQGPSASGKPKVIGIYGLPASGKTFMLNQIKQELGEGDFLFFEGSEMIASFVTGGLEAFHELPNPRKTEVRQLAIDRIRKSCTASDRAGIVTGHLMFWPEEEKEGNMVCTPNDLATYTHILYLDVPVEVIEQRHQADATRTRPAAATDHLAKWKQTEKDQLRQLCRSHGILFACLNPSLSKNVPALLRDFHGHTEQHNLSRAENRLDEIMALQKDQLEAVLVIDADRTLAAEDTGELYWSNAVSESGPFNGENYPLKSLFSSPMGYSYDAFRQATLLYEEGCDDELFEARCQQVASKVTLYPKMVSLLKLTQHEHVGVVVVSCGIRRVWELVLEREGLSGTVKLIAGGRIADGLVVTAAVKAAMVARLQDFHRKYVWAFGDSPLDLEMMMKADQAVVVVGDENSRSKSMDNSLGFAIQQGDFRALQVLLPSSVSPRLDVTLLHVAQFTEAEPSGSILRRRSDISIFLATDKNAAKLLATPMRDSAVTGPALRKAHGRAGAYLATEYLTSVIGVEECQISHVQGHSTTGFQLLHESKTTIVAAMRAGEPMASGVNKMFPRAMFVHASGPESIKFKHLQGQVQVLLVDSVINSGATILDFVEAIREINPGIRIVVVAGTVQAQCISPNNPFYKTLAQHGDISLVALRSSETKFTGSGGTDTGNRLFNTTHLL</sequence>